<proteinExistence type="predicted"/>
<dbReference type="STRING" id="887929.HMP0721_0514"/>
<dbReference type="eggNOG" id="ENOG502ZAY0">
    <property type="taxonomic scope" value="Bacteria"/>
</dbReference>
<organism evidence="1 2">
    <name type="scientific">Pseudoramibacter alactolyticus ATCC 23263</name>
    <dbReference type="NCBI Taxonomy" id="887929"/>
    <lineage>
        <taxon>Bacteria</taxon>
        <taxon>Bacillati</taxon>
        <taxon>Bacillota</taxon>
        <taxon>Clostridia</taxon>
        <taxon>Eubacteriales</taxon>
        <taxon>Eubacteriaceae</taxon>
        <taxon>Pseudoramibacter</taxon>
    </lineage>
</organism>
<dbReference type="AlphaFoldDB" id="E6MES1"/>
<sequence length="176" mass="19682">MQRIIFLIQRIRVINGGIAFEQYTTDFIICRRDRVMSLVMNEADKEQMLSSILPEGEQYIAGGWATIMGGTIAVLALGALSNTYCYIGVTDRHLCLAVTGTLKVNKMIGQYVVSYDEFTKLKISGSLISKQKRLVIKTKDGSKLKIAINCYNFGSSVKDQAGNAKKILEILKQYER</sequence>
<reference evidence="1 2" key="1">
    <citation type="submission" date="2010-12" db="EMBL/GenBank/DDBJ databases">
        <authorList>
            <person name="Muzny D."/>
            <person name="Qin X."/>
            <person name="Deng J."/>
            <person name="Jiang H."/>
            <person name="Liu Y."/>
            <person name="Qu J."/>
            <person name="Song X.-Z."/>
            <person name="Zhang L."/>
            <person name="Thornton R."/>
            <person name="Coyle M."/>
            <person name="Francisco L."/>
            <person name="Jackson L."/>
            <person name="Javaid M."/>
            <person name="Korchina V."/>
            <person name="Kovar C."/>
            <person name="Mata R."/>
            <person name="Mathew T."/>
            <person name="Ngo R."/>
            <person name="Nguyen L."/>
            <person name="Nguyen N."/>
            <person name="Okwuonu G."/>
            <person name="Ongeri F."/>
            <person name="Pham C."/>
            <person name="Simmons D."/>
            <person name="Wilczek-Boney K."/>
            <person name="Hale W."/>
            <person name="Jakkamsetti A."/>
            <person name="Pham P."/>
            <person name="Ruth R."/>
            <person name="San Lucas F."/>
            <person name="Warren J."/>
            <person name="Zhang J."/>
            <person name="Zhao Z."/>
            <person name="Zhou C."/>
            <person name="Zhu D."/>
            <person name="Lee S."/>
            <person name="Bess C."/>
            <person name="Blankenburg K."/>
            <person name="Forbes L."/>
            <person name="Fu Q."/>
            <person name="Gubbala S."/>
            <person name="Hirani K."/>
            <person name="Jayaseelan J.C."/>
            <person name="Lara F."/>
            <person name="Munidasa M."/>
            <person name="Palculict T."/>
            <person name="Patil S."/>
            <person name="Pu L.-L."/>
            <person name="Saada N."/>
            <person name="Tang L."/>
            <person name="Weissenberger G."/>
            <person name="Zhu Y."/>
            <person name="Hemphill L."/>
            <person name="Shang Y."/>
            <person name="Youmans B."/>
            <person name="Ayvaz T."/>
            <person name="Ross M."/>
            <person name="Santibanez J."/>
            <person name="Aqrawi P."/>
            <person name="Gross S."/>
            <person name="Joshi V."/>
            <person name="Fowler G."/>
            <person name="Nazareth L."/>
            <person name="Reid J."/>
            <person name="Worley K."/>
            <person name="Petrosino J."/>
            <person name="Highlander S."/>
            <person name="Gibbs R."/>
        </authorList>
    </citation>
    <scope>NUCLEOTIDE SEQUENCE [LARGE SCALE GENOMIC DNA]</scope>
    <source>
        <strain evidence="1 2">ATCC 23263</strain>
    </source>
</reference>
<accession>E6MES1</accession>
<protein>
    <recommendedName>
        <fullName evidence="3">YokE-like PH domain-containing protein</fullName>
    </recommendedName>
</protein>
<dbReference type="Proteomes" id="UP000004754">
    <property type="component" value="Unassembled WGS sequence"/>
</dbReference>
<dbReference type="HOGENOM" id="CLU_1523871_0_0_9"/>
<comment type="caution">
    <text evidence="1">The sequence shown here is derived from an EMBL/GenBank/DDBJ whole genome shotgun (WGS) entry which is preliminary data.</text>
</comment>
<evidence type="ECO:0000313" key="2">
    <source>
        <dbReference type="Proteomes" id="UP000004754"/>
    </source>
</evidence>
<gene>
    <name evidence="1" type="ORF">HMP0721_0514</name>
</gene>
<name>E6MES1_9FIRM</name>
<evidence type="ECO:0008006" key="3">
    <source>
        <dbReference type="Google" id="ProtNLM"/>
    </source>
</evidence>
<evidence type="ECO:0000313" key="1">
    <source>
        <dbReference type="EMBL" id="EFV02419.1"/>
    </source>
</evidence>
<keyword evidence="2" id="KW-1185">Reference proteome</keyword>
<dbReference type="EMBL" id="AEQN01000008">
    <property type="protein sequence ID" value="EFV02419.1"/>
    <property type="molecule type" value="Genomic_DNA"/>
</dbReference>